<dbReference type="SUPFAM" id="SSF46894">
    <property type="entry name" value="C-terminal effector domain of the bipartite response regulators"/>
    <property type="match status" value="1"/>
</dbReference>
<dbReference type="GO" id="GO:0006355">
    <property type="term" value="P:regulation of DNA-templated transcription"/>
    <property type="evidence" value="ECO:0007669"/>
    <property type="project" value="InterPro"/>
</dbReference>
<dbReference type="AlphaFoldDB" id="A0A9D2QCZ9"/>
<gene>
    <name evidence="6" type="ORF">H9751_01925</name>
</gene>
<dbReference type="Proteomes" id="UP000823858">
    <property type="component" value="Unassembled WGS sequence"/>
</dbReference>
<reference evidence="6" key="2">
    <citation type="submission" date="2021-04" db="EMBL/GenBank/DDBJ databases">
        <authorList>
            <person name="Gilroy R."/>
        </authorList>
    </citation>
    <scope>NUCLEOTIDE SEQUENCE</scope>
    <source>
        <strain evidence="6">ChiHjej13B12-4958</strain>
    </source>
</reference>
<evidence type="ECO:0000259" key="5">
    <source>
        <dbReference type="PROSITE" id="PS50043"/>
    </source>
</evidence>
<dbReference type="PANTHER" id="PTHR44688">
    <property type="entry name" value="DNA-BINDING TRANSCRIPTIONAL ACTIVATOR DEVR_DOSR"/>
    <property type="match status" value="1"/>
</dbReference>
<evidence type="ECO:0000256" key="2">
    <source>
        <dbReference type="ARBA" id="ARBA00023125"/>
    </source>
</evidence>
<evidence type="ECO:0000256" key="3">
    <source>
        <dbReference type="ARBA" id="ARBA00023163"/>
    </source>
</evidence>
<dbReference type="InterPro" id="IPR011006">
    <property type="entry name" value="CheY-like_superfamily"/>
</dbReference>
<dbReference type="Gene3D" id="3.40.50.2300">
    <property type="match status" value="1"/>
</dbReference>
<reference evidence="6" key="1">
    <citation type="journal article" date="2021" name="PeerJ">
        <title>Extensive microbial diversity within the chicken gut microbiome revealed by metagenomics and culture.</title>
        <authorList>
            <person name="Gilroy R."/>
            <person name="Ravi A."/>
            <person name="Getino M."/>
            <person name="Pursley I."/>
            <person name="Horton D.L."/>
            <person name="Alikhan N.F."/>
            <person name="Baker D."/>
            <person name="Gharbi K."/>
            <person name="Hall N."/>
            <person name="Watson M."/>
            <person name="Adriaenssens E.M."/>
            <person name="Foster-Nyarko E."/>
            <person name="Jarju S."/>
            <person name="Secka A."/>
            <person name="Antonio M."/>
            <person name="Oren A."/>
            <person name="Chaudhuri R.R."/>
            <person name="La Ragione R."/>
            <person name="Hildebrand F."/>
            <person name="Pallen M.J."/>
        </authorList>
    </citation>
    <scope>NUCLEOTIDE SEQUENCE</scope>
    <source>
        <strain evidence="6">ChiHjej13B12-4958</strain>
    </source>
</reference>
<dbReference type="SMART" id="SM00421">
    <property type="entry name" value="HTH_LUXR"/>
    <property type="match status" value="1"/>
</dbReference>
<comment type="caution">
    <text evidence="6">The sequence shown here is derived from an EMBL/GenBank/DDBJ whole genome shotgun (WGS) entry which is preliminary data.</text>
</comment>
<feature type="region of interest" description="Disordered" evidence="4">
    <location>
        <begin position="211"/>
        <end position="234"/>
    </location>
</feature>
<dbReference type="InterPro" id="IPR016032">
    <property type="entry name" value="Sig_transdc_resp-reg_C-effctor"/>
</dbReference>
<dbReference type="PRINTS" id="PR00038">
    <property type="entry name" value="HTHLUXR"/>
</dbReference>
<dbReference type="EMBL" id="DWVP01000003">
    <property type="protein sequence ID" value="HJC84310.1"/>
    <property type="molecule type" value="Genomic_DNA"/>
</dbReference>
<dbReference type="GO" id="GO:0003677">
    <property type="term" value="F:DNA binding"/>
    <property type="evidence" value="ECO:0007669"/>
    <property type="project" value="UniProtKB-KW"/>
</dbReference>
<dbReference type="InterPro" id="IPR000792">
    <property type="entry name" value="Tscrpt_reg_LuxR_C"/>
</dbReference>
<dbReference type="Pfam" id="PF00196">
    <property type="entry name" value="GerE"/>
    <property type="match status" value="1"/>
</dbReference>
<dbReference type="SUPFAM" id="SSF52172">
    <property type="entry name" value="CheY-like"/>
    <property type="match status" value="1"/>
</dbReference>
<keyword evidence="3" id="KW-0804">Transcription</keyword>
<sequence length="234" mass="25427">MSVIPSTPLRVRLRNDFEVVVAGLESMLAPYGDRIRVVSTKVGETGGETVDVTLYDTFGLSQADSEEVDKVVNDPTSGRVVVYTWNMGEELVAASMQKGCRGYLDKSMGARELVECLEAIGRGAVLVSGRDGLPLDPRDTSRAVAGSWPGQDAGLTAREAEVVTLITRGFTNEDIARRTHISINTLKSYIRSAYQKMGVERRSQAVRWGMENGAGTGRTELQPATVERSRIGTE</sequence>
<feature type="domain" description="HTH luxR-type" evidence="5">
    <location>
        <begin position="148"/>
        <end position="213"/>
    </location>
</feature>
<keyword evidence="1" id="KW-0805">Transcription regulation</keyword>
<dbReference type="CDD" id="cd06170">
    <property type="entry name" value="LuxR_C_like"/>
    <property type="match status" value="1"/>
</dbReference>
<keyword evidence="2" id="KW-0238">DNA-binding</keyword>
<evidence type="ECO:0000256" key="4">
    <source>
        <dbReference type="SAM" id="MobiDB-lite"/>
    </source>
</evidence>
<evidence type="ECO:0000313" key="7">
    <source>
        <dbReference type="Proteomes" id="UP000823858"/>
    </source>
</evidence>
<evidence type="ECO:0000256" key="1">
    <source>
        <dbReference type="ARBA" id="ARBA00023015"/>
    </source>
</evidence>
<evidence type="ECO:0000313" key="6">
    <source>
        <dbReference type="EMBL" id="HJC84310.1"/>
    </source>
</evidence>
<name>A0A9D2QCZ9_9CORY</name>
<organism evidence="6 7">
    <name type="scientific">Candidatus Corynebacterium faecigallinarum</name>
    <dbReference type="NCBI Taxonomy" id="2838528"/>
    <lineage>
        <taxon>Bacteria</taxon>
        <taxon>Bacillati</taxon>
        <taxon>Actinomycetota</taxon>
        <taxon>Actinomycetes</taxon>
        <taxon>Mycobacteriales</taxon>
        <taxon>Corynebacteriaceae</taxon>
        <taxon>Corynebacterium</taxon>
    </lineage>
</organism>
<proteinExistence type="predicted"/>
<protein>
    <submittedName>
        <fullName evidence="6">Response regulator transcription factor</fullName>
    </submittedName>
</protein>
<dbReference type="PANTHER" id="PTHR44688:SF16">
    <property type="entry name" value="DNA-BINDING TRANSCRIPTIONAL ACTIVATOR DEVR_DOSR"/>
    <property type="match status" value="1"/>
</dbReference>
<dbReference type="PROSITE" id="PS00622">
    <property type="entry name" value="HTH_LUXR_1"/>
    <property type="match status" value="1"/>
</dbReference>
<dbReference type="PROSITE" id="PS50043">
    <property type="entry name" value="HTH_LUXR_2"/>
    <property type="match status" value="1"/>
</dbReference>
<accession>A0A9D2QCZ9</accession>